<dbReference type="InterPro" id="IPR005843">
    <property type="entry name" value="A-D-PHexomutase_C"/>
</dbReference>
<dbReference type="InterPro" id="IPR005845">
    <property type="entry name" value="A-D-PHexomutase_a/b/a-II"/>
</dbReference>
<dbReference type="InterPro" id="IPR005846">
    <property type="entry name" value="A-D-PHexomutase_a/b/a-III"/>
</dbReference>
<gene>
    <name evidence="12" type="ORF">AZI85_02820</name>
</gene>
<dbReference type="InterPro" id="IPR016055">
    <property type="entry name" value="A-D-PHexomutase_a/b/a-I/II/III"/>
</dbReference>
<comment type="similarity">
    <text evidence="2 7">Belongs to the phosphohexose mutase family.</text>
</comment>
<feature type="domain" description="Alpha-D-phosphohexomutase alpha/beta/alpha" evidence="9">
    <location>
        <begin position="6"/>
        <end position="139"/>
    </location>
</feature>
<dbReference type="Pfam" id="PF00408">
    <property type="entry name" value="PGM_PMM_IV"/>
    <property type="match status" value="1"/>
</dbReference>
<dbReference type="Proteomes" id="UP000075391">
    <property type="component" value="Unassembled WGS sequence"/>
</dbReference>
<dbReference type="PANTHER" id="PTHR43771">
    <property type="entry name" value="PHOSPHOMANNOMUTASE"/>
    <property type="match status" value="1"/>
</dbReference>
<dbReference type="GO" id="GO:0000287">
    <property type="term" value="F:magnesium ion binding"/>
    <property type="evidence" value="ECO:0007669"/>
    <property type="project" value="InterPro"/>
</dbReference>
<dbReference type="PRINTS" id="PR00509">
    <property type="entry name" value="PGMPMM"/>
</dbReference>
<dbReference type="Pfam" id="PF02878">
    <property type="entry name" value="PGM_PMM_I"/>
    <property type="match status" value="1"/>
</dbReference>
<protein>
    <submittedName>
        <fullName evidence="12">Phosphomannomutase</fullName>
    </submittedName>
</protein>
<evidence type="ECO:0000313" key="12">
    <source>
        <dbReference type="EMBL" id="KYG70879.1"/>
    </source>
</evidence>
<evidence type="ECO:0000256" key="1">
    <source>
        <dbReference type="ARBA" id="ARBA00001946"/>
    </source>
</evidence>
<evidence type="ECO:0000259" key="8">
    <source>
        <dbReference type="Pfam" id="PF00408"/>
    </source>
</evidence>
<evidence type="ECO:0000256" key="7">
    <source>
        <dbReference type="RuleBase" id="RU004326"/>
    </source>
</evidence>
<dbReference type="EMBL" id="LUKF01000001">
    <property type="protein sequence ID" value="KYG70879.1"/>
    <property type="molecule type" value="Genomic_DNA"/>
</dbReference>
<dbReference type="Pfam" id="PF02879">
    <property type="entry name" value="PGM_PMM_II"/>
    <property type="match status" value="1"/>
</dbReference>
<dbReference type="CDD" id="cd03089">
    <property type="entry name" value="PMM_PGM"/>
    <property type="match status" value="1"/>
</dbReference>
<keyword evidence="3" id="KW-0597">Phosphoprotein</keyword>
<evidence type="ECO:0000259" key="11">
    <source>
        <dbReference type="Pfam" id="PF02880"/>
    </source>
</evidence>
<sequence length="456" mass="50425">MFQPVIFREYDIRGVYNGQFDDNFAYLLGRAYVVYMKQNKGLTNPTVALGCDARESSPAIIKNLAKGMMDSGAKVIHLGLVTTPVCYFSTFELKGVDGAIQVTGSHNPPEYNGFKISVGKGTIFGAEIQKLREIIQKGEYIDGKGSEEHFDIKPMYYERYKKEFGTIKDTKVVLDCGNGAGGSVVRGLFNAVGLNPTILFEQPDGTFPNHHPDPTVEENLEDLKKQVAKEGAVCGIGFDGDADRIGVVDHTGRMVYGDELMVIIARSILAEQKGAKIIGDVKCSDRLYHDVSEHGGQPIMWKTGHSLVKEKIKVEKAPFGGEMSGHVFFADRNYGYDDAPYAALRLVEILAKTGKTIPQLLEGLPPAFNTPEIRIDTTEEKKVLIVEKMIEAFPNKPDADYKVDFTDGIRLSFEDGWALCRSSNTQPVVVVRYESTTQAGLDKIRSRVEAVVNKYL</sequence>
<organism evidence="12 13">
    <name type="scientific">Bdellovibrio bacteriovorus</name>
    <dbReference type="NCBI Taxonomy" id="959"/>
    <lineage>
        <taxon>Bacteria</taxon>
        <taxon>Pseudomonadati</taxon>
        <taxon>Bdellovibrionota</taxon>
        <taxon>Bdellovibrionia</taxon>
        <taxon>Bdellovibrionales</taxon>
        <taxon>Pseudobdellovibrionaceae</taxon>
        <taxon>Bdellovibrio</taxon>
    </lineage>
</organism>
<reference evidence="12 13" key="1">
    <citation type="submission" date="2016-03" db="EMBL/GenBank/DDBJ databases">
        <authorList>
            <person name="Ploux O."/>
        </authorList>
    </citation>
    <scope>NUCLEOTIDE SEQUENCE [LARGE SCALE GENOMIC DNA]</scope>
    <source>
        <strain evidence="12 13">BER2</strain>
    </source>
</reference>
<dbReference type="GO" id="GO:0005975">
    <property type="term" value="P:carbohydrate metabolic process"/>
    <property type="evidence" value="ECO:0007669"/>
    <property type="project" value="InterPro"/>
</dbReference>
<comment type="caution">
    <text evidence="12">The sequence shown here is derived from an EMBL/GenBank/DDBJ whole genome shotgun (WGS) entry which is preliminary data.</text>
</comment>
<feature type="domain" description="Alpha-D-phosphohexomutase C-terminal" evidence="8">
    <location>
        <begin position="372"/>
        <end position="449"/>
    </location>
</feature>
<dbReference type="GO" id="GO:0016868">
    <property type="term" value="F:intramolecular phosphotransferase activity"/>
    <property type="evidence" value="ECO:0007669"/>
    <property type="project" value="InterPro"/>
</dbReference>
<accession>A0A150WWU3</accession>
<keyword evidence="4 7" id="KW-0479">Metal-binding</keyword>
<dbReference type="InterPro" id="IPR005844">
    <property type="entry name" value="A-D-PHexomutase_a/b/a-I"/>
</dbReference>
<evidence type="ECO:0000256" key="2">
    <source>
        <dbReference type="ARBA" id="ARBA00010231"/>
    </source>
</evidence>
<dbReference type="SUPFAM" id="SSF53738">
    <property type="entry name" value="Phosphoglucomutase, first 3 domains"/>
    <property type="match status" value="3"/>
</dbReference>
<dbReference type="AlphaFoldDB" id="A0A150WWU3"/>
<feature type="domain" description="Alpha-D-phosphohexomutase alpha/beta/alpha" evidence="11">
    <location>
        <begin position="257"/>
        <end position="366"/>
    </location>
</feature>
<evidence type="ECO:0000256" key="3">
    <source>
        <dbReference type="ARBA" id="ARBA00022553"/>
    </source>
</evidence>
<keyword evidence="5 7" id="KW-0460">Magnesium</keyword>
<dbReference type="PANTHER" id="PTHR43771:SF2">
    <property type="entry name" value="PHOSPHOMANNOMUTASE_PHOSPHOGLUCOMUTASE"/>
    <property type="match status" value="1"/>
</dbReference>
<dbReference type="OrthoDB" id="5287836at2"/>
<dbReference type="Pfam" id="PF02880">
    <property type="entry name" value="PGM_PMM_III"/>
    <property type="match status" value="1"/>
</dbReference>
<evidence type="ECO:0000256" key="5">
    <source>
        <dbReference type="ARBA" id="ARBA00022842"/>
    </source>
</evidence>
<dbReference type="Gene3D" id="3.30.310.50">
    <property type="entry name" value="Alpha-D-phosphohexomutase, C-terminal domain"/>
    <property type="match status" value="1"/>
</dbReference>
<dbReference type="InterPro" id="IPR016066">
    <property type="entry name" value="A-D-PHexomutase_CS"/>
</dbReference>
<dbReference type="InterPro" id="IPR005841">
    <property type="entry name" value="Alpha-D-phosphohexomutase_SF"/>
</dbReference>
<proteinExistence type="inferred from homology"/>
<evidence type="ECO:0000256" key="4">
    <source>
        <dbReference type="ARBA" id="ARBA00022723"/>
    </source>
</evidence>
<feature type="domain" description="Alpha-D-phosphohexomutase alpha/beta/alpha" evidence="10">
    <location>
        <begin position="156"/>
        <end position="252"/>
    </location>
</feature>
<name>A0A150WWU3_BDEBC</name>
<evidence type="ECO:0000256" key="6">
    <source>
        <dbReference type="ARBA" id="ARBA00023235"/>
    </source>
</evidence>
<dbReference type="SUPFAM" id="SSF55957">
    <property type="entry name" value="Phosphoglucomutase, C-terminal domain"/>
    <property type="match status" value="1"/>
</dbReference>
<dbReference type="InterPro" id="IPR036900">
    <property type="entry name" value="A-D-PHexomutase_C_sf"/>
</dbReference>
<dbReference type="Gene3D" id="3.40.120.10">
    <property type="entry name" value="Alpha-D-Glucose-1,6-Bisphosphate, subunit A, domain 3"/>
    <property type="match status" value="3"/>
</dbReference>
<keyword evidence="6" id="KW-0413">Isomerase</keyword>
<evidence type="ECO:0000313" key="13">
    <source>
        <dbReference type="Proteomes" id="UP000075391"/>
    </source>
</evidence>
<evidence type="ECO:0000259" key="9">
    <source>
        <dbReference type="Pfam" id="PF02878"/>
    </source>
</evidence>
<comment type="cofactor">
    <cofactor evidence="1">
        <name>Mg(2+)</name>
        <dbReference type="ChEBI" id="CHEBI:18420"/>
    </cofactor>
</comment>
<dbReference type="RefSeq" id="WP_063242617.1">
    <property type="nucleotide sequence ID" value="NZ_LUKF01000001.1"/>
</dbReference>
<dbReference type="PROSITE" id="PS00710">
    <property type="entry name" value="PGM_PMM"/>
    <property type="match status" value="1"/>
</dbReference>
<evidence type="ECO:0000259" key="10">
    <source>
        <dbReference type="Pfam" id="PF02879"/>
    </source>
</evidence>